<feature type="transmembrane region" description="Helical" evidence="1">
    <location>
        <begin position="63"/>
        <end position="82"/>
    </location>
</feature>
<dbReference type="Proteomes" id="UP000181969">
    <property type="component" value="Unassembled WGS sequence"/>
</dbReference>
<feature type="transmembrane region" description="Helical" evidence="1">
    <location>
        <begin position="157"/>
        <end position="180"/>
    </location>
</feature>
<evidence type="ECO:0000259" key="2">
    <source>
        <dbReference type="SMART" id="SM00014"/>
    </source>
</evidence>
<dbReference type="Pfam" id="PF01569">
    <property type="entry name" value="PAP2"/>
    <property type="match status" value="1"/>
</dbReference>
<dbReference type="Gene3D" id="1.20.144.10">
    <property type="entry name" value="Phosphatidic acid phosphatase type 2/haloperoxidase"/>
    <property type="match status" value="1"/>
</dbReference>
<dbReference type="InterPro" id="IPR036938">
    <property type="entry name" value="PAP2/HPO_sf"/>
</dbReference>
<dbReference type="OrthoDB" id="9789113at2"/>
<keyword evidence="1" id="KW-1133">Transmembrane helix</keyword>
<evidence type="ECO:0000313" key="4">
    <source>
        <dbReference type="Proteomes" id="UP000181969"/>
    </source>
</evidence>
<evidence type="ECO:0000256" key="1">
    <source>
        <dbReference type="SAM" id="Phobius"/>
    </source>
</evidence>
<reference evidence="3 4" key="1">
    <citation type="submission" date="2016-10" db="EMBL/GenBank/DDBJ databases">
        <authorList>
            <person name="de Groot N.N."/>
        </authorList>
    </citation>
    <scope>NUCLEOTIDE SEQUENCE [LARGE SCALE GENOMIC DNA]</scope>
    <source>
        <strain evidence="3 4">M79</strain>
    </source>
</reference>
<feature type="transmembrane region" description="Helical" evidence="1">
    <location>
        <begin position="192"/>
        <end position="209"/>
    </location>
</feature>
<dbReference type="PANTHER" id="PTHR14969">
    <property type="entry name" value="SPHINGOSINE-1-PHOSPHATE PHOSPHOHYDROLASE"/>
    <property type="match status" value="1"/>
</dbReference>
<protein>
    <submittedName>
        <fullName evidence="3">Undecaprenyl-diphosphatase</fullName>
    </submittedName>
</protein>
<dbReference type="AlphaFoldDB" id="A0A1I4EPV2"/>
<dbReference type="PANTHER" id="PTHR14969:SF13">
    <property type="entry name" value="AT30094P"/>
    <property type="match status" value="1"/>
</dbReference>
<proteinExistence type="predicted"/>
<accession>A0A1I4EPV2</accession>
<feature type="transmembrane region" description="Helical" evidence="1">
    <location>
        <begin position="89"/>
        <end position="109"/>
    </location>
</feature>
<dbReference type="SUPFAM" id="SSF48317">
    <property type="entry name" value="Acid phosphatase/Vanadium-dependent haloperoxidase"/>
    <property type="match status" value="1"/>
</dbReference>
<gene>
    <name evidence="3" type="ORF">SAMN05216438_10189</name>
</gene>
<organism evidence="3 4">
    <name type="scientific">Lactococcus garvieae</name>
    <dbReference type="NCBI Taxonomy" id="1363"/>
    <lineage>
        <taxon>Bacteria</taxon>
        <taxon>Bacillati</taxon>
        <taxon>Bacillota</taxon>
        <taxon>Bacilli</taxon>
        <taxon>Lactobacillales</taxon>
        <taxon>Streptococcaceae</taxon>
        <taxon>Lactococcus</taxon>
    </lineage>
</organism>
<keyword evidence="1" id="KW-0812">Transmembrane</keyword>
<evidence type="ECO:0000313" key="3">
    <source>
        <dbReference type="EMBL" id="SFL07110.1"/>
    </source>
</evidence>
<keyword evidence="1" id="KW-0472">Membrane</keyword>
<name>A0A1I4EPV2_9LACT</name>
<dbReference type="SMART" id="SM00014">
    <property type="entry name" value="acidPPc"/>
    <property type="match status" value="1"/>
</dbReference>
<dbReference type="InterPro" id="IPR000326">
    <property type="entry name" value="PAP2/HPO"/>
</dbReference>
<dbReference type="EMBL" id="FOTJ01000001">
    <property type="protein sequence ID" value="SFL07110.1"/>
    <property type="molecule type" value="Genomic_DNA"/>
</dbReference>
<dbReference type="RefSeq" id="WP_074749850.1">
    <property type="nucleotide sequence ID" value="NZ_CP141719.1"/>
</dbReference>
<feature type="transmembrane region" description="Helical" evidence="1">
    <location>
        <begin position="129"/>
        <end position="150"/>
    </location>
</feature>
<sequence>MNNKRWYLCGITSLFLFAVLALIIKRQALESPLPFVDPKLQTFAGHLQSNEFLLKLSTLIDHSLVPLSLVSLLAGLMFLFFTREKMAPVWLGLVLTLCSTGANVFKVIVGRVRPEAYRVPEFLREQGMSFPSGHVTFIAALVGCLFLILLPKINSAFLKVFLALSALVLILLTMLSRLLLGVHYPSDTVGSLLWVTAVISLTYPLFLKFNQPWQWRELFSKIKNT</sequence>
<feature type="domain" description="Phosphatidic acid phosphatase type 2/haloperoxidase" evidence="2">
    <location>
        <begin position="91"/>
        <end position="203"/>
    </location>
</feature>